<feature type="compositionally biased region" description="Polar residues" evidence="3">
    <location>
        <begin position="162"/>
        <end position="172"/>
    </location>
</feature>
<feature type="compositionally biased region" description="Basic and acidic residues" evidence="3">
    <location>
        <begin position="87"/>
        <end position="103"/>
    </location>
</feature>
<dbReference type="GO" id="GO:0005634">
    <property type="term" value="C:nucleus"/>
    <property type="evidence" value="ECO:0007669"/>
    <property type="project" value="UniProtKB-SubCell"/>
</dbReference>
<feature type="compositionally biased region" description="Acidic residues" evidence="3">
    <location>
        <begin position="38"/>
        <end position="48"/>
    </location>
</feature>
<dbReference type="Pfam" id="PF07529">
    <property type="entry name" value="HSA"/>
    <property type="match status" value="1"/>
</dbReference>
<evidence type="ECO:0000256" key="1">
    <source>
        <dbReference type="ARBA" id="ARBA00004123"/>
    </source>
</evidence>
<proteinExistence type="predicted"/>
<organism evidence="5 6">
    <name type="scientific">Linnemannia elongata AG-77</name>
    <dbReference type="NCBI Taxonomy" id="1314771"/>
    <lineage>
        <taxon>Eukaryota</taxon>
        <taxon>Fungi</taxon>
        <taxon>Fungi incertae sedis</taxon>
        <taxon>Mucoromycota</taxon>
        <taxon>Mortierellomycotina</taxon>
        <taxon>Mortierellomycetes</taxon>
        <taxon>Mortierellales</taxon>
        <taxon>Mortierellaceae</taxon>
        <taxon>Linnemannia</taxon>
    </lineage>
</organism>
<dbReference type="Proteomes" id="UP000078512">
    <property type="component" value="Unassembled WGS sequence"/>
</dbReference>
<keyword evidence="2" id="KW-0539">Nucleus</keyword>
<dbReference type="PANTHER" id="PTHR46459">
    <property type="entry name" value="E1A-BINDING PROTEIN P400-RELATED"/>
    <property type="match status" value="1"/>
</dbReference>
<dbReference type="GO" id="GO:0003682">
    <property type="term" value="F:chromatin binding"/>
    <property type="evidence" value="ECO:0007669"/>
    <property type="project" value="TreeGrafter"/>
</dbReference>
<name>A0A197KGJ0_9FUNG</name>
<comment type="subcellular location">
    <subcellularLocation>
        <location evidence="1">Nucleus</location>
    </subcellularLocation>
</comment>
<accession>A0A197KGJ0</accession>
<dbReference type="AlphaFoldDB" id="A0A197KGJ0"/>
<reference evidence="5 6" key="1">
    <citation type="submission" date="2016-05" db="EMBL/GenBank/DDBJ databases">
        <title>Genome sequencing reveals origins of a unique bacterial endosymbiosis in the earliest lineages of terrestrial Fungi.</title>
        <authorList>
            <consortium name="DOE Joint Genome Institute"/>
            <person name="Uehling J."/>
            <person name="Gryganskyi A."/>
            <person name="Hameed K."/>
            <person name="Tschaplinski T."/>
            <person name="Misztal P."/>
            <person name="Wu S."/>
            <person name="Desiro A."/>
            <person name="Vande Pol N."/>
            <person name="Du Z.-Y."/>
            <person name="Zienkiewicz A."/>
            <person name="Zienkiewicz K."/>
            <person name="Morin E."/>
            <person name="Tisserant E."/>
            <person name="Splivallo R."/>
            <person name="Hainaut M."/>
            <person name="Henrissat B."/>
            <person name="Ohm R."/>
            <person name="Kuo A."/>
            <person name="Yan J."/>
            <person name="Lipzen A."/>
            <person name="Nolan M."/>
            <person name="Labutti K."/>
            <person name="Barry K."/>
            <person name="Goldstein A."/>
            <person name="Labbe J."/>
            <person name="Schadt C."/>
            <person name="Tuskan G."/>
            <person name="Grigoriev I."/>
            <person name="Martin F."/>
            <person name="Vilgalys R."/>
            <person name="Bonito G."/>
        </authorList>
    </citation>
    <scope>NUCLEOTIDE SEQUENCE [LARGE SCALE GENOMIC DNA]</scope>
    <source>
        <strain evidence="5 6">AG-77</strain>
    </source>
</reference>
<gene>
    <name evidence="5" type="ORF">K457DRAFT_381845</name>
</gene>
<dbReference type="STRING" id="1314771.A0A197KGJ0"/>
<feature type="compositionally biased region" description="Polar residues" evidence="3">
    <location>
        <begin position="53"/>
        <end position="65"/>
    </location>
</feature>
<feature type="region of interest" description="Disordered" evidence="3">
    <location>
        <begin position="16"/>
        <end position="190"/>
    </location>
</feature>
<protein>
    <recommendedName>
        <fullName evidence="4">HSA domain-containing protein</fullName>
    </recommendedName>
</protein>
<dbReference type="GO" id="GO:0035267">
    <property type="term" value="C:NuA4 histone acetyltransferase complex"/>
    <property type="evidence" value="ECO:0007669"/>
    <property type="project" value="TreeGrafter"/>
</dbReference>
<sequence>MTEVNKALPHILKMRLLSEKTHREQIESNPTSGALASDSEDTPMEEPEPPVKQESTTPTVMTPSESAVVVPDLTSDSPMEIAETEQNDEKEISEMDNNIKKEPITSIPGFANARSTVPEDSNHPSPHSRAATPESNHPSHNDRHQTPEPRTPGSTPGSTPGAQTNSAETSPSRKAKRTLPPPERMVTRGVSGAIRHRSVDEILGTASERSPRATSPVGTSGAVIATPTPMPVAVEPMTPAIAALTASAIYSAPSNSSISHVAVKPPPLKLHAAKKHAQPTTTPTLMKRTDSRFGSQRYDALDGSSSGRPTRHVDLYAWQLKVQSQPIYKAFQTATKVVNTKDWKVAREELKLMRAMQRIDTLKEGNRWSFKQIKKHRGPARTKTHWDHLLDEVRWTQVDYKEERRWKIATAYQVSRWIMAWHEADDKSLVCVQVCFILLLLFFPV</sequence>
<feature type="compositionally biased region" description="Basic and acidic residues" evidence="3">
    <location>
        <begin position="137"/>
        <end position="147"/>
    </location>
</feature>
<dbReference type="OrthoDB" id="5364245at2759"/>
<feature type="region of interest" description="Disordered" evidence="3">
    <location>
        <begin position="202"/>
        <end position="222"/>
    </location>
</feature>
<dbReference type="InterPro" id="IPR014012">
    <property type="entry name" value="HSA_dom"/>
</dbReference>
<dbReference type="PANTHER" id="PTHR46459:SF1">
    <property type="entry name" value="E1A-BINDING PROTEIN P400"/>
    <property type="match status" value="1"/>
</dbReference>
<evidence type="ECO:0000313" key="6">
    <source>
        <dbReference type="Proteomes" id="UP000078512"/>
    </source>
</evidence>
<feature type="compositionally biased region" description="Basic and acidic residues" evidence="3">
    <location>
        <begin position="16"/>
        <end position="26"/>
    </location>
</feature>
<evidence type="ECO:0000313" key="5">
    <source>
        <dbReference type="EMBL" id="OAQ36278.1"/>
    </source>
</evidence>
<dbReference type="PROSITE" id="PS51204">
    <property type="entry name" value="HSA"/>
    <property type="match status" value="1"/>
</dbReference>
<dbReference type="SMART" id="SM00573">
    <property type="entry name" value="HSA"/>
    <property type="match status" value="1"/>
</dbReference>
<dbReference type="GO" id="GO:0006281">
    <property type="term" value="P:DNA repair"/>
    <property type="evidence" value="ECO:0007669"/>
    <property type="project" value="TreeGrafter"/>
</dbReference>
<feature type="compositionally biased region" description="Low complexity" evidence="3">
    <location>
        <begin position="151"/>
        <end position="161"/>
    </location>
</feature>
<feature type="compositionally biased region" description="Polar residues" evidence="3">
    <location>
        <begin position="113"/>
        <end position="125"/>
    </location>
</feature>
<evidence type="ECO:0000256" key="3">
    <source>
        <dbReference type="SAM" id="MobiDB-lite"/>
    </source>
</evidence>
<evidence type="ECO:0000259" key="4">
    <source>
        <dbReference type="PROSITE" id="PS51204"/>
    </source>
</evidence>
<evidence type="ECO:0000256" key="2">
    <source>
        <dbReference type="ARBA" id="ARBA00023242"/>
    </source>
</evidence>
<dbReference type="EMBL" id="KV442012">
    <property type="protein sequence ID" value="OAQ36278.1"/>
    <property type="molecule type" value="Genomic_DNA"/>
</dbReference>
<keyword evidence="6" id="KW-1185">Reference proteome</keyword>
<feature type="domain" description="HSA" evidence="4">
    <location>
        <begin position="373"/>
        <end position="445"/>
    </location>
</feature>